<protein>
    <submittedName>
        <fullName evidence="1">Uncharacterized protein</fullName>
    </submittedName>
</protein>
<dbReference type="Proteomes" id="UP000827872">
    <property type="component" value="Linkage Group LG11"/>
</dbReference>
<keyword evidence="2" id="KW-1185">Reference proteome</keyword>
<evidence type="ECO:0000313" key="2">
    <source>
        <dbReference type="Proteomes" id="UP000827872"/>
    </source>
</evidence>
<comment type="caution">
    <text evidence="1">The sequence shown here is derived from an EMBL/GenBank/DDBJ whole genome shotgun (WGS) entry which is preliminary data.</text>
</comment>
<proteinExistence type="predicted"/>
<reference evidence="1" key="1">
    <citation type="submission" date="2021-08" db="EMBL/GenBank/DDBJ databases">
        <title>The first chromosome-level gecko genome reveals the dynamic sex chromosomes of Neotropical dwarf geckos (Sphaerodactylidae: Sphaerodactylus).</title>
        <authorList>
            <person name="Pinto B.J."/>
            <person name="Keating S.E."/>
            <person name="Gamble T."/>
        </authorList>
    </citation>
    <scope>NUCLEOTIDE SEQUENCE</scope>
    <source>
        <strain evidence="1">TG3544</strain>
    </source>
</reference>
<name>A0ACB8FUX3_9SAUR</name>
<dbReference type="EMBL" id="CM037624">
    <property type="protein sequence ID" value="KAH8010769.1"/>
    <property type="molecule type" value="Genomic_DNA"/>
</dbReference>
<accession>A0ACB8FUX3</accession>
<evidence type="ECO:0000313" key="1">
    <source>
        <dbReference type="EMBL" id="KAH8010769.1"/>
    </source>
</evidence>
<sequence length="137" mass="16039">MGRLGQQEGGLFSLHSVLPKAPLEVEQRHLCHTTSNCHSTHTPHLDCAVTSIYISPLLYHFLKLLTENDGFSIFSLQSLYFFHFLKFYSFSRMLNTSTQIPSLYRYLKKENYLILFKSDFFKKKKCTHNGNLHIMLF</sequence>
<organism evidence="1 2">
    <name type="scientific">Sphaerodactylus townsendi</name>
    <dbReference type="NCBI Taxonomy" id="933632"/>
    <lineage>
        <taxon>Eukaryota</taxon>
        <taxon>Metazoa</taxon>
        <taxon>Chordata</taxon>
        <taxon>Craniata</taxon>
        <taxon>Vertebrata</taxon>
        <taxon>Euteleostomi</taxon>
        <taxon>Lepidosauria</taxon>
        <taxon>Squamata</taxon>
        <taxon>Bifurcata</taxon>
        <taxon>Gekkota</taxon>
        <taxon>Sphaerodactylidae</taxon>
        <taxon>Sphaerodactylus</taxon>
    </lineage>
</organism>
<gene>
    <name evidence="1" type="ORF">K3G42_012714</name>
</gene>